<dbReference type="InterPro" id="IPR018247">
    <property type="entry name" value="EF_Hand_1_Ca_BS"/>
</dbReference>
<dbReference type="EMBL" id="BK015422">
    <property type="protein sequence ID" value="DAE05960.1"/>
    <property type="molecule type" value="Genomic_DNA"/>
</dbReference>
<protein>
    <submittedName>
        <fullName evidence="1">Uncharacterized protein</fullName>
    </submittedName>
</protein>
<evidence type="ECO:0000313" key="1">
    <source>
        <dbReference type="EMBL" id="DAE05960.1"/>
    </source>
</evidence>
<sequence length="211" mass="23601">MKHEINQPIKDILQEAGLYHRQLLEFNDVNSSVISLGDYILADVNGDDTIDVKDVRVLVDNKLVKVTEVDTTNALITLEKPVVSGQEVSVRFASSSVEPEYVEKVRTEALSEIISKIPCEAAWAEEYNPTLRYIQRLMAAGMLLVRDYGFNEDIENTSKDGYKKLELASEKLNTLIATVCGEACSRSAQGFAVRDDGDLFSKRPHISSEDW</sequence>
<reference evidence="1" key="1">
    <citation type="journal article" date="2021" name="Proc. Natl. Acad. Sci. U.S.A.">
        <title>A Catalog of Tens of Thousands of Viruses from Human Metagenomes Reveals Hidden Associations with Chronic Diseases.</title>
        <authorList>
            <person name="Tisza M.J."/>
            <person name="Buck C.B."/>
        </authorList>
    </citation>
    <scope>NUCLEOTIDE SEQUENCE</scope>
    <source>
        <strain evidence="1">CtNYa18</strain>
    </source>
</reference>
<organism evidence="1">
    <name type="scientific">Myoviridae sp. ctNYa18</name>
    <dbReference type="NCBI Taxonomy" id="2825090"/>
    <lineage>
        <taxon>Viruses</taxon>
        <taxon>Duplodnaviria</taxon>
        <taxon>Heunggongvirae</taxon>
        <taxon>Uroviricota</taxon>
        <taxon>Caudoviricetes</taxon>
    </lineage>
</organism>
<accession>A0A8S5PH03</accession>
<name>A0A8S5PH03_9CAUD</name>
<dbReference type="PROSITE" id="PS00018">
    <property type="entry name" value="EF_HAND_1"/>
    <property type="match status" value="1"/>
</dbReference>
<proteinExistence type="predicted"/>